<dbReference type="PANTHER" id="PTHR43312">
    <property type="entry name" value="D-THREO-ALDOSE 1-DEHYDROGENASE"/>
    <property type="match status" value="1"/>
</dbReference>
<dbReference type="AlphaFoldDB" id="A0A2S8G5B1"/>
<comment type="caution">
    <text evidence="2">The sequence shown here is derived from an EMBL/GenBank/DDBJ whole genome shotgun (WGS) entry which is preliminary data.</text>
</comment>
<dbReference type="GO" id="GO:0016491">
    <property type="term" value="F:oxidoreductase activity"/>
    <property type="evidence" value="ECO:0007669"/>
    <property type="project" value="InterPro"/>
</dbReference>
<gene>
    <name evidence="2" type="ORF">C5Y83_02330</name>
</gene>
<evidence type="ECO:0000313" key="2">
    <source>
        <dbReference type="EMBL" id="PQO39603.1"/>
    </source>
</evidence>
<dbReference type="InterPro" id="IPR020471">
    <property type="entry name" value="AKR"/>
</dbReference>
<dbReference type="PANTHER" id="PTHR43312:SF1">
    <property type="entry name" value="NADP-DEPENDENT OXIDOREDUCTASE DOMAIN-CONTAINING PROTEIN"/>
    <property type="match status" value="1"/>
</dbReference>
<dbReference type="InterPro" id="IPR053135">
    <property type="entry name" value="AKR2_Oxidoreductase"/>
</dbReference>
<dbReference type="CDD" id="cd19095">
    <property type="entry name" value="AKR_PA4992-like"/>
    <property type="match status" value="1"/>
</dbReference>
<reference evidence="2 3" key="1">
    <citation type="submission" date="2018-02" db="EMBL/GenBank/DDBJ databases">
        <title>Comparative genomes isolates from brazilian mangrove.</title>
        <authorList>
            <person name="Araujo J.E."/>
            <person name="Taketani R.G."/>
            <person name="Silva M.C.P."/>
            <person name="Loureco M.V."/>
            <person name="Andreote F.D."/>
        </authorList>
    </citation>
    <scope>NUCLEOTIDE SEQUENCE [LARGE SCALE GENOMIC DNA]</scope>
    <source>
        <strain evidence="2 3">Hex-1 MGV</strain>
    </source>
</reference>
<dbReference type="Pfam" id="PF00248">
    <property type="entry name" value="Aldo_ket_red"/>
    <property type="match status" value="1"/>
</dbReference>
<dbReference type="EMBL" id="PUHY01000004">
    <property type="protein sequence ID" value="PQO39603.1"/>
    <property type="molecule type" value="Genomic_DNA"/>
</dbReference>
<dbReference type="OrthoDB" id="9773828at2"/>
<feature type="domain" description="NADP-dependent oxidoreductase" evidence="1">
    <location>
        <begin position="15"/>
        <end position="215"/>
    </location>
</feature>
<sequence>MYTRALGNTGLHVAPIGFGAFKIGRNAKIKYPSAYDLPDEAGVAHLLDGLIEMGICHFDTAPAYGLSEERIGNWLAQRSDSVVVSTKVGELFHDGESRYVFDELSVRTSVANSLRLLRRDVLDIVLIHTPANDVEVLTESPVVETLQSLKEAGDIRAIGLSGKTPQAATMALEWADLLMVEFNVEDQGHADVIEDAANRGLGVLVKKGLASGHLPAADAIPFVLRQKGVSSLVIGGLNLEHMGDNLEIARRCLETMSEGA</sequence>
<evidence type="ECO:0000259" key="1">
    <source>
        <dbReference type="Pfam" id="PF00248"/>
    </source>
</evidence>
<dbReference type="Proteomes" id="UP000238322">
    <property type="component" value="Unassembled WGS sequence"/>
</dbReference>
<dbReference type="InterPro" id="IPR023210">
    <property type="entry name" value="NADP_OxRdtase_dom"/>
</dbReference>
<name>A0A2S8G5B1_9BACT</name>
<dbReference type="RefSeq" id="WP_105328040.1">
    <property type="nucleotide sequence ID" value="NZ_PUHY01000004.1"/>
</dbReference>
<accession>A0A2S8G5B1</accession>
<dbReference type="InterPro" id="IPR036812">
    <property type="entry name" value="NAD(P)_OxRdtase_dom_sf"/>
</dbReference>
<proteinExistence type="predicted"/>
<dbReference type="Gene3D" id="3.20.20.100">
    <property type="entry name" value="NADP-dependent oxidoreductase domain"/>
    <property type="match status" value="1"/>
</dbReference>
<evidence type="ECO:0000313" key="3">
    <source>
        <dbReference type="Proteomes" id="UP000238322"/>
    </source>
</evidence>
<protein>
    <submittedName>
        <fullName evidence="2">Aldo/keto reductase</fullName>
    </submittedName>
</protein>
<organism evidence="2 3">
    <name type="scientific">Blastopirellula marina</name>
    <dbReference type="NCBI Taxonomy" id="124"/>
    <lineage>
        <taxon>Bacteria</taxon>
        <taxon>Pseudomonadati</taxon>
        <taxon>Planctomycetota</taxon>
        <taxon>Planctomycetia</taxon>
        <taxon>Pirellulales</taxon>
        <taxon>Pirellulaceae</taxon>
        <taxon>Blastopirellula</taxon>
    </lineage>
</organism>
<dbReference type="SUPFAM" id="SSF51430">
    <property type="entry name" value="NAD(P)-linked oxidoreductase"/>
    <property type="match status" value="1"/>
</dbReference>
<dbReference type="PRINTS" id="PR00069">
    <property type="entry name" value="ALDKETRDTASE"/>
</dbReference>